<dbReference type="GO" id="GO:0009897">
    <property type="term" value="C:external side of plasma membrane"/>
    <property type="evidence" value="ECO:0007669"/>
    <property type="project" value="TreeGrafter"/>
</dbReference>
<keyword evidence="3 13" id="KW-0812">Transmembrane</keyword>
<reference evidence="17" key="1">
    <citation type="submission" date="2021-01" db="UniProtKB">
        <authorList>
            <consortium name="EnsemblMetazoa"/>
        </authorList>
    </citation>
    <scope>IDENTIFICATION</scope>
</reference>
<dbReference type="GeneID" id="111252459"/>
<feature type="domain" description="Integrin alpha first immunoglubulin-like" evidence="15">
    <location>
        <begin position="544"/>
        <end position="696"/>
    </location>
</feature>
<dbReference type="GO" id="GO:0005178">
    <property type="term" value="F:integrin binding"/>
    <property type="evidence" value="ECO:0007669"/>
    <property type="project" value="TreeGrafter"/>
</dbReference>
<dbReference type="Pfam" id="PF20805">
    <property type="entry name" value="Integrin_A_Ig_2"/>
    <property type="match status" value="1"/>
</dbReference>
<dbReference type="SMART" id="SM00191">
    <property type="entry name" value="Int_alpha"/>
    <property type="match status" value="5"/>
</dbReference>
<dbReference type="PANTHER" id="PTHR23220">
    <property type="entry name" value="INTEGRIN ALPHA"/>
    <property type="match status" value="1"/>
</dbReference>
<feature type="region of interest" description="Disordered" evidence="14">
    <location>
        <begin position="1148"/>
        <end position="1172"/>
    </location>
</feature>
<keyword evidence="6 13" id="KW-0130">Cell adhesion</keyword>
<dbReference type="Gene3D" id="2.60.40.1530">
    <property type="entry name" value="ntegrin, alpha v. Chain A, domain 4"/>
    <property type="match status" value="1"/>
</dbReference>
<organism evidence="17 18">
    <name type="scientific">Varroa destructor</name>
    <name type="common">Honeybee mite</name>
    <dbReference type="NCBI Taxonomy" id="109461"/>
    <lineage>
        <taxon>Eukaryota</taxon>
        <taxon>Metazoa</taxon>
        <taxon>Ecdysozoa</taxon>
        <taxon>Arthropoda</taxon>
        <taxon>Chelicerata</taxon>
        <taxon>Arachnida</taxon>
        <taxon>Acari</taxon>
        <taxon>Parasitiformes</taxon>
        <taxon>Mesostigmata</taxon>
        <taxon>Gamasina</taxon>
        <taxon>Dermanyssoidea</taxon>
        <taxon>Varroidae</taxon>
        <taxon>Varroa</taxon>
    </lineage>
</organism>
<dbReference type="Pfam" id="PF01839">
    <property type="entry name" value="FG-GAP"/>
    <property type="match status" value="2"/>
</dbReference>
<evidence type="ECO:0000256" key="13">
    <source>
        <dbReference type="RuleBase" id="RU003762"/>
    </source>
</evidence>
<dbReference type="EnsemblMetazoa" id="XM_022810389">
    <property type="protein sequence ID" value="XP_022666124"/>
    <property type="gene ID" value="LOC111252459"/>
</dbReference>
<sequence length="1172" mass="129276">MTHATCSSRPLLGIRSRRFLRSCDYCSSVMYRCPARLTQKLASLLRLRTRTIVLLVVAFAVQLPGPCLASEELALNLDLSKIQMFGGEPVHREGQFGASAVLHRQPDGTSWALFGAPRGQLDSFTFPGTDRTGAVYQCEVNKAQSPCRKTFDSQQYNETFRPTLKGDWTIKAANMSLGLTMTHDDEHNNIAVCAPRQILEMRNPQQHQFFIGGACYVFTENFHPFAKFGQWGEFKRLDGLTRKNGPAGTLVYVNGMRQLGMSIDIRDKNMLVGAPGFEDWSGESILFELPSHAGVETFTAEEPASYAGYSVANIYIKGEYFIVQGVPRGAKTFGQVVVSTYAATQYRGIKAIRQGTQMGEYFGAAVAVADINGDGKDDLLVGAPMYSPTEDSRDRNGIVTTKLSKGSFDQGRVYVYLGREDNIDVQPTHYLQASNRGKGARFGWTIVRVGDFDKDGCDEVAIGAPFEERENGGSGAVYLFKGCTKKGDNQEYPSIRIVPPAQYQSLVRGFGFAISKGNDLTGNGYPDVAIGAVLSGHGFVYQGRPVVLINATIKAEHNVVPEGPGDCNVNDRVNYFCTKLTACVSYEHPARQGSSTTIPRELPVKLRFQADPTRSSIRGLVQDQKNTSAYRATATYEVLLGGPKKIVCIDVNVGIVTVLNDTRQSQDILQPVEFRMKTSLVQTSSSLEFCAHCPVVPTPSVVTSLISYKVPCNDPLCKVRLHVTAQINGVANRTAIALGRSRPLELKIEVSADKRLDTAFNTFLIVRLREGLSFNNPDKCKRNNKSDNSELKCLVDSQLPAGASRQMIIKLDLDPDLDRVKAKSTVGLDVELITESKDENAAKNRLSLEFPLVKLADVGVSGSDVQQTAMFNRTTTITQFQHVYTVTKYHDSTVELVHLHIDVPVATKKAYAANHHFIKILSYGERDTHGAVDVKCTSTNLRRKRSPDASPVALERLASSSSSLIPSSASLTLPTSSIRELVIDCDTFTCKRVICRLGPFIGDQSRVTYAVNLELNITKLIDEIRVIPEHIAYRSRANISVANVEQFSFGAHEHSKVAQIQTGLFREGRPLGPGIPWWWLLIAVLLGLLMVALIVIALYKCGFFRRTDREALDEMQKEPQSASPILLTMPSDHQTHIVAPQHHVGHPHSPINNMVDHTVDKNDNNTFRDSRL</sequence>
<dbReference type="InterPro" id="IPR048285">
    <property type="entry name" value="Integrin_alpha_Ig-like_2"/>
</dbReference>
<name>A0A7M7KFR3_VARDE</name>
<dbReference type="Gene3D" id="2.60.40.1510">
    <property type="entry name" value="ntegrin, alpha v. Chain A, domain 3"/>
    <property type="match status" value="1"/>
</dbReference>
<comment type="subcellular location">
    <subcellularLocation>
        <location evidence="1 13">Membrane</location>
        <topology evidence="1 13">Single-pass type I membrane protein</topology>
    </subcellularLocation>
</comment>
<evidence type="ECO:0000256" key="7">
    <source>
        <dbReference type="ARBA" id="ARBA00022989"/>
    </source>
</evidence>
<evidence type="ECO:0000256" key="9">
    <source>
        <dbReference type="ARBA" id="ARBA00023136"/>
    </source>
</evidence>
<feature type="repeat" description="FG-GAP" evidence="12">
    <location>
        <begin position="496"/>
        <end position="558"/>
    </location>
</feature>
<proteinExistence type="inferred from homology"/>
<comment type="similarity">
    <text evidence="2 13">Belongs to the integrin alpha chain family.</text>
</comment>
<dbReference type="KEGG" id="vde:111252459"/>
<dbReference type="GO" id="GO:0048513">
    <property type="term" value="P:animal organ development"/>
    <property type="evidence" value="ECO:0007669"/>
    <property type="project" value="UniProtKB-ARBA"/>
</dbReference>
<dbReference type="SUPFAM" id="SSF69179">
    <property type="entry name" value="Integrin domains"/>
    <property type="match status" value="2"/>
</dbReference>
<dbReference type="RefSeq" id="XP_022666124.1">
    <property type="nucleotide sequence ID" value="XM_022810389.1"/>
</dbReference>
<dbReference type="Pfam" id="PF08441">
    <property type="entry name" value="Integrin_A_Ig_1"/>
    <property type="match status" value="1"/>
</dbReference>
<dbReference type="PROSITE" id="PS51470">
    <property type="entry name" value="FG_GAP"/>
    <property type="match status" value="3"/>
</dbReference>
<evidence type="ECO:0000256" key="3">
    <source>
        <dbReference type="ARBA" id="ARBA00022692"/>
    </source>
</evidence>
<evidence type="ECO:0000256" key="2">
    <source>
        <dbReference type="ARBA" id="ARBA00008054"/>
    </source>
</evidence>
<evidence type="ECO:0000256" key="5">
    <source>
        <dbReference type="ARBA" id="ARBA00022737"/>
    </source>
</evidence>
<evidence type="ECO:0000256" key="8">
    <source>
        <dbReference type="ARBA" id="ARBA00023037"/>
    </source>
</evidence>
<feature type="repeat" description="FG-GAP" evidence="12">
    <location>
        <begin position="348"/>
        <end position="411"/>
    </location>
</feature>
<dbReference type="InterPro" id="IPR013517">
    <property type="entry name" value="FG-GAP"/>
</dbReference>
<dbReference type="GO" id="GO:0008305">
    <property type="term" value="C:integrin complex"/>
    <property type="evidence" value="ECO:0007669"/>
    <property type="project" value="InterPro"/>
</dbReference>
<feature type="compositionally biased region" description="Basic and acidic residues" evidence="14">
    <location>
        <begin position="1157"/>
        <end position="1172"/>
    </location>
</feature>
<dbReference type="InterPro" id="IPR013519">
    <property type="entry name" value="Int_alpha_beta-p"/>
</dbReference>
<dbReference type="GO" id="GO:0033627">
    <property type="term" value="P:cell adhesion mediated by integrin"/>
    <property type="evidence" value="ECO:0007669"/>
    <property type="project" value="TreeGrafter"/>
</dbReference>
<evidence type="ECO:0000256" key="10">
    <source>
        <dbReference type="ARBA" id="ARBA00023170"/>
    </source>
</evidence>
<evidence type="ECO:0000259" key="15">
    <source>
        <dbReference type="Pfam" id="PF08441"/>
    </source>
</evidence>
<feature type="transmembrane region" description="Helical" evidence="13">
    <location>
        <begin position="1077"/>
        <end position="1099"/>
    </location>
</feature>
<evidence type="ECO:0000256" key="12">
    <source>
        <dbReference type="PROSITE-ProRule" id="PRU00803"/>
    </source>
</evidence>
<dbReference type="InParanoid" id="A0A7M7KFR3"/>
<keyword evidence="11" id="KW-0325">Glycoprotein</keyword>
<evidence type="ECO:0000313" key="17">
    <source>
        <dbReference type="EnsemblMetazoa" id="XP_022666124"/>
    </source>
</evidence>
<keyword evidence="5" id="KW-0677">Repeat</keyword>
<evidence type="ECO:0000256" key="6">
    <source>
        <dbReference type="ARBA" id="ARBA00022889"/>
    </source>
</evidence>
<dbReference type="GO" id="GO:0007160">
    <property type="term" value="P:cell-matrix adhesion"/>
    <property type="evidence" value="ECO:0007669"/>
    <property type="project" value="TreeGrafter"/>
</dbReference>
<dbReference type="PRINTS" id="PR01185">
    <property type="entry name" value="INTEGRINA"/>
</dbReference>
<dbReference type="GO" id="GO:0007157">
    <property type="term" value="P:heterophilic cell-cell adhesion via plasma membrane cell adhesion molecules"/>
    <property type="evidence" value="ECO:0007669"/>
    <property type="project" value="UniProtKB-ARBA"/>
</dbReference>
<dbReference type="InterPro" id="IPR000413">
    <property type="entry name" value="Integrin_alpha"/>
</dbReference>
<keyword evidence="18" id="KW-1185">Reference proteome</keyword>
<feature type="domain" description="Integrin alpha second immunoglobulin-like" evidence="16">
    <location>
        <begin position="713"/>
        <end position="849"/>
    </location>
</feature>
<dbReference type="Gene3D" id="2.130.10.130">
    <property type="entry name" value="Integrin alpha, N-terminal"/>
    <property type="match status" value="1"/>
</dbReference>
<keyword evidence="10 13" id="KW-0675">Receptor</keyword>
<dbReference type="Gene3D" id="2.60.40.1460">
    <property type="entry name" value="Integrin domains. Chain A, domain 2"/>
    <property type="match status" value="1"/>
</dbReference>
<evidence type="ECO:0000256" key="4">
    <source>
        <dbReference type="ARBA" id="ARBA00022729"/>
    </source>
</evidence>
<keyword evidence="9 13" id="KW-0472">Membrane</keyword>
<evidence type="ECO:0000256" key="1">
    <source>
        <dbReference type="ARBA" id="ARBA00004479"/>
    </source>
</evidence>
<evidence type="ECO:0008006" key="19">
    <source>
        <dbReference type="Google" id="ProtNLM"/>
    </source>
</evidence>
<dbReference type="PROSITE" id="PS00242">
    <property type="entry name" value="INTEGRIN_ALPHA"/>
    <property type="match status" value="1"/>
</dbReference>
<feature type="repeat" description="FG-GAP" evidence="12">
    <location>
        <begin position="428"/>
        <end position="489"/>
    </location>
</feature>
<dbReference type="GO" id="GO:0007229">
    <property type="term" value="P:integrin-mediated signaling pathway"/>
    <property type="evidence" value="ECO:0007669"/>
    <property type="project" value="UniProtKB-KW"/>
</dbReference>
<dbReference type="InterPro" id="IPR032695">
    <property type="entry name" value="Integrin_dom_sf"/>
</dbReference>
<dbReference type="InterPro" id="IPR013649">
    <property type="entry name" value="Integrin_alpha_Ig-like_1"/>
</dbReference>
<dbReference type="OrthoDB" id="5573735at2759"/>
<dbReference type="AlphaFoldDB" id="A0A7M7KFR3"/>
<dbReference type="Proteomes" id="UP000594260">
    <property type="component" value="Unplaced"/>
</dbReference>
<accession>A0A7M7KFR3</accession>
<evidence type="ECO:0000256" key="14">
    <source>
        <dbReference type="SAM" id="MobiDB-lite"/>
    </source>
</evidence>
<dbReference type="PANTHER" id="PTHR23220:SF83">
    <property type="entry name" value="INTEGRIN ALPHA-PS3-RELATED"/>
    <property type="match status" value="1"/>
</dbReference>
<keyword evidence="8 13" id="KW-0401">Integrin</keyword>
<evidence type="ECO:0000313" key="18">
    <source>
        <dbReference type="Proteomes" id="UP000594260"/>
    </source>
</evidence>
<dbReference type="Gene3D" id="1.20.5.930">
    <property type="entry name" value="Bicelle-embedded integrin alpha(iib) transmembrane segment"/>
    <property type="match status" value="1"/>
</dbReference>
<dbReference type="InterPro" id="IPR018184">
    <property type="entry name" value="Integrin_alpha_C_CS"/>
</dbReference>
<dbReference type="SUPFAM" id="SSF69318">
    <property type="entry name" value="Integrin alpha N-terminal domain"/>
    <property type="match status" value="1"/>
</dbReference>
<protein>
    <recommendedName>
        <fullName evidence="19">Integrin alpha-2 domain-containing protein</fullName>
    </recommendedName>
</protein>
<keyword evidence="7 13" id="KW-1133">Transmembrane helix</keyword>
<dbReference type="OMA" id="HVVKLEC"/>
<dbReference type="InterPro" id="IPR028994">
    <property type="entry name" value="Integrin_alpha_N"/>
</dbReference>
<keyword evidence="4" id="KW-0732">Signal</keyword>
<evidence type="ECO:0000259" key="16">
    <source>
        <dbReference type="Pfam" id="PF20805"/>
    </source>
</evidence>
<evidence type="ECO:0000256" key="11">
    <source>
        <dbReference type="ARBA" id="ARBA00023180"/>
    </source>
</evidence>